<organism evidence="1 2">
    <name type="scientific">Naganishia adeliensis</name>
    <dbReference type="NCBI Taxonomy" id="92952"/>
    <lineage>
        <taxon>Eukaryota</taxon>
        <taxon>Fungi</taxon>
        <taxon>Dikarya</taxon>
        <taxon>Basidiomycota</taxon>
        <taxon>Agaricomycotina</taxon>
        <taxon>Tremellomycetes</taxon>
        <taxon>Filobasidiales</taxon>
        <taxon>Filobasidiaceae</taxon>
        <taxon>Naganishia</taxon>
    </lineage>
</organism>
<sequence length="588" mass="65277">MARTPNADKLNASLRTSTRERKAAPTIIISDGEDDADYQEVFKVESEDDYEGWKEDEGEDEDATSSGKRKIRKKTTPVASTSAKRVKKASVTDVLVDIEDAPVDWRPHGAAYHNEGRIISLTNDLLQWFEEVRERRAMPWRKVYMDDLPMAEKGQRAYEIWGDNGNTVLAKMDDDMAYYSRPGNGGCRGTIRLDDSVRGPDLEHLHQEVNSAWKGLGYYRRARSLLSGAKKVMSDPKYQGRLPDDPAVLEKEIDGIGRYTAGAICSMAYGLRTPIVDGNIHRLLCRLLALHAPATSPILLKKLWSTAQKLVDSLAEDGPQAGDFNQALMELGSQICKPSNPECGNCPLRTGCNAYSELTTAPPVPAADTCDICVPPPDLTTIQGPAVTIYPMKKVAKAPKEQSTAVCLVEWRGAEDDLSTTKWLFVKRPEKGLLAGLFEPPSMIVDSESSPKERFNILNDYTANLFTTPQEIKSAMDATGTTRNHGHLQDYVHVFSHIRMTYHVHRLRLDTSTIPQLSTFDTETTWMDMDEIVEANVTTGTKNILKALYDPPQLQDKKKKTAARKPKAKAVSIVAGQKVVKIVKMPGS</sequence>
<comment type="caution">
    <text evidence="1">The sequence shown here is derived from an EMBL/GenBank/DDBJ whole genome shotgun (WGS) entry which is preliminary data.</text>
</comment>
<evidence type="ECO:0000313" key="1">
    <source>
        <dbReference type="EMBL" id="KAJ9114871.1"/>
    </source>
</evidence>
<proteinExistence type="predicted"/>
<evidence type="ECO:0000313" key="2">
    <source>
        <dbReference type="Proteomes" id="UP001230649"/>
    </source>
</evidence>
<name>A0ACC2WUT3_9TREE</name>
<protein>
    <submittedName>
        <fullName evidence="1">Uncharacterized protein</fullName>
    </submittedName>
</protein>
<dbReference type="EMBL" id="JASBWS010000007">
    <property type="protein sequence ID" value="KAJ9114871.1"/>
    <property type="molecule type" value="Genomic_DNA"/>
</dbReference>
<reference evidence="1" key="1">
    <citation type="submission" date="2023-04" db="EMBL/GenBank/DDBJ databases">
        <title>Draft Genome sequencing of Naganishia species isolated from polar environments using Oxford Nanopore Technology.</title>
        <authorList>
            <person name="Leo P."/>
            <person name="Venkateswaran K."/>
        </authorList>
    </citation>
    <scope>NUCLEOTIDE SEQUENCE</scope>
    <source>
        <strain evidence="1">MNA-CCFEE 5262</strain>
    </source>
</reference>
<gene>
    <name evidence="1" type="ORF">QFC20_001242</name>
</gene>
<keyword evidence="2" id="KW-1185">Reference proteome</keyword>
<accession>A0ACC2WUT3</accession>
<dbReference type="Proteomes" id="UP001230649">
    <property type="component" value="Unassembled WGS sequence"/>
</dbReference>